<reference evidence="1" key="1">
    <citation type="submission" date="2025-08" db="UniProtKB">
        <authorList>
            <consortium name="Ensembl"/>
        </authorList>
    </citation>
    <scope>IDENTIFICATION</scope>
</reference>
<dbReference type="AlphaFoldDB" id="A0A2K5M6U4"/>
<proteinExistence type="predicted"/>
<name>A0A2K5M6U4_CERAT</name>
<evidence type="ECO:0000313" key="1">
    <source>
        <dbReference type="Ensembl" id="ENSCATP00000020922.1"/>
    </source>
</evidence>
<dbReference type="GeneTree" id="ENSGT00910000147116"/>
<keyword evidence="2" id="KW-1185">Reference proteome</keyword>
<organism evidence="1 2">
    <name type="scientific">Cercocebus atys</name>
    <name type="common">Sooty mangabey</name>
    <name type="synonym">Cercocebus torquatus atys</name>
    <dbReference type="NCBI Taxonomy" id="9531"/>
    <lineage>
        <taxon>Eukaryota</taxon>
        <taxon>Metazoa</taxon>
        <taxon>Chordata</taxon>
        <taxon>Craniata</taxon>
        <taxon>Vertebrata</taxon>
        <taxon>Euteleostomi</taxon>
        <taxon>Mammalia</taxon>
        <taxon>Eutheria</taxon>
        <taxon>Euarchontoglires</taxon>
        <taxon>Primates</taxon>
        <taxon>Haplorrhini</taxon>
        <taxon>Catarrhini</taxon>
        <taxon>Cercopithecidae</taxon>
        <taxon>Cercopithecinae</taxon>
        <taxon>Cercocebus</taxon>
    </lineage>
</organism>
<protein>
    <submittedName>
        <fullName evidence="1">Uncharacterized protein</fullName>
    </submittedName>
</protein>
<dbReference type="Proteomes" id="UP000233060">
    <property type="component" value="Unassembled WGS sequence"/>
</dbReference>
<dbReference type="Bgee" id="ENSCATG00000034205">
    <property type="expression patterns" value="Expressed in heart and 3 other cell types or tissues"/>
</dbReference>
<sequence length="70" mass="7645">VHPRGEPQLVPAVASPVPRAQMQVGLCPNSDLCVSEQELGREHRGKIVNTVPGFLGKKEIGKRDYELALK</sequence>
<dbReference type="Ensembl" id="ENSCATT00000045119.1">
    <property type="protein sequence ID" value="ENSCATP00000020922.1"/>
    <property type="gene ID" value="ENSCATG00000034205.1"/>
</dbReference>
<accession>A0A2K5M6U4</accession>
<evidence type="ECO:0000313" key="2">
    <source>
        <dbReference type="Proteomes" id="UP000233060"/>
    </source>
</evidence>
<dbReference type="OMA" id="PGCCKPG"/>
<reference evidence="1" key="2">
    <citation type="submission" date="2025-09" db="UniProtKB">
        <authorList>
            <consortium name="Ensembl"/>
        </authorList>
    </citation>
    <scope>IDENTIFICATION</scope>
</reference>